<evidence type="ECO:0008006" key="10">
    <source>
        <dbReference type="Google" id="ProtNLM"/>
    </source>
</evidence>
<evidence type="ECO:0000256" key="2">
    <source>
        <dbReference type="ARBA" id="ARBA00010989"/>
    </source>
</evidence>
<dbReference type="GO" id="GO:0004657">
    <property type="term" value="F:proline dehydrogenase activity"/>
    <property type="evidence" value="ECO:0007669"/>
    <property type="project" value="TreeGrafter"/>
</dbReference>
<dbReference type="Proteomes" id="UP001274830">
    <property type="component" value="Unassembled WGS sequence"/>
</dbReference>
<dbReference type="InterPro" id="IPR036188">
    <property type="entry name" value="FAD/NAD-bd_sf"/>
</dbReference>
<evidence type="ECO:0000256" key="4">
    <source>
        <dbReference type="ARBA" id="ARBA00022827"/>
    </source>
</evidence>
<dbReference type="Gene3D" id="3.30.9.10">
    <property type="entry name" value="D-Amino Acid Oxidase, subunit A, domain 2"/>
    <property type="match status" value="1"/>
</dbReference>
<dbReference type="EMBL" id="JAUTXT010000002">
    <property type="protein sequence ID" value="KAK3679454.1"/>
    <property type="molecule type" value="Genomic_DNA"/>
</dbReference>
<dbReference type="GO" id="GO:0008115">
    <property type="term" value="F:sarcosine oxidase activity"/>
    <property type="evidence" value="ECO:0007669"/>
    <property type="project" value="TreeGrafter"/>
</dbReference>
<evidence type="ECO:0000313" key="9">
    <source>
        <dbReference type="Proteomes" id="UP001274830"/>
    </source>
</evidence>
<dbReference type="PANTHER" id="PTHR10961:SF46">
    <property type="entry name" value="PEROXISOMAL SARCOSINE OXIDASE"/>
    <property type="match status" value="1"/>
</dbReference>
<keyword evidence="9" id="KW-1185">Reference proteome</keyword>
<evidence type="ECO:0000313" key="8">
    <source>
        <dbReference type="EMBL" id="KAK3679454.1"/>
    </source>
</evidence>
<keyword evidence="5" id="KW-0560">Oxidoreductase</keyword>
<dbReference type="SUPFAM" id="SSF51905">
    <property type="entry name" value="FAD/NAD(P)-binding domain"/>
    <property type="match status" value="1"/>
</dbReference>
<evidence type="ECO:0000256" key="5">
    <source>
        <dbReference type="ARBA" id="ARBA00023002"/>
    </source>
</evidence>
<name>A0AAE0WX07_9PEZI</name>
<evidence type="ECO:0000256" key="3">
    <source>
        <dbReference type="ARBA" id="ARBA00022630"/>
    </source>
</evidence>
<dbReference type="InterPro" id="IPR036047">
    <property type="entry name" value="F-box-like_dom_sf"/>
</dbReference>
<dbReference type="GO" id="GO:0050660">
    <property type="term" value="F:flavin adenine dinucleotide binding"/>
    <property type="evidence" value="ECO:0007669"/>
    <property type="project" value="InterPro"/>
</dbReference>
<dbReference type="PANTHER" id="PTHR10961">
    <property type="entry name" value="PEROXISOMAL SARCOSINE OXIDASE"/>
    <property type="match status" value="1"/>
</dbReference>
<organism evidence="8 9">
    <name type="scientific">Recurvomyces mirabilis</name>
    <dbReference type="NCBI Taxonomy" id="574656"/>
    <lineage>
        <taxon>Eukaryota</taxon>
        <taxon>Fungi</taxon>
        <taxon>Dikarya</taxon>
        <taxon>Ascomycota</taxon>
        <taxon>Pezizomycotina</taxon>
        <taxon>Dothideomycetes</taxon>
        <taxon>Dothideomycetidae</taxon>
        <taxon>Mycosphaerellales</taxon>
        <taxon>Teratosphaeriaceae</taxon>
        <taxon>Recurvomyces</taxon>
    </lineage>
</organism>
<evidence type="ECO:0000259" key="6">
    <source>
        <dbReference type="Pfam" id="PF00646"/>
    </source>
</evidence>
<proteinExistence type="inferred from homology"/>
<evidence type="ECO:0000256" key="1">
    <source>
        <dbReference type="ARBA" id="ARBA00001974"/>
    </source>
</evidence>
<comment type="caution">
    <text evidence="8">The sequence shown here is derived from an EMBL/GenBank/DDBJ whole genome shotgun (WGS) entry which is preliminary data.</text>
</comment>
<dbReference type="InterPro" id="IPR045170">
    <property type="entry name" value="MTOX"/>
</dbReference>
<dbReference type="SUPFAM" id="SSF81383">
    <property type="entry name" value="F-box domain"/>
    <property type="match status" value="1"/>
</dbReference>
<dbReference type="Pfam" id="PF00646">
    <property type="entry name" value="F-box"/>
    <property type="match status" value="1"/>
</dbReference>
<feature type="domain" description="F-box" evidence="6">
    <location>
        <begin position="522"/>
        <end position="554"/>
    </location>
</feature>
<keyword evidence="4" id="KW-0274">FAD</keyword>
<dbReference type="Gene3D" id="3.50.50.60">
    <property type="entry name" value="FAD/NAD(P)-binding domain"/>
    <property type="match status" value="1"/>
</dbReference>
<evidence type="ECO:0000259" key="7">
    <source>
        <dbReference type="Pfam" id="PF01266"/>
    </source>
</evidence>
<dbReference type="InterPro" id="IPR006076">
    <property type="entry name" value="FAD-dep_OxRdtase"/>
</dbReference>
<protein>
    <recommendedName>
        <fullName evidence="10">FAD dependent oxidoreductase domain-containing protein</fullName>
    </recommendedName>
</protein>
<accession>A0AAE0WX07</accession>
<keyword evidence="3" id="KW-0285">Flavoprotein</keyword>
<reference evidence="8" key="1">
    <citation type="submission" date="2023-07" db="EMBL/GenBank/DDBJ databases">
        <title>Black Yeasts Isolated from many extreme environments.</title>
        <authorList>
            <person name="Coleine C."/>
            <person name="Stajich J.E."/>
            <person name="Selbmann L."/>
        </authorList>
    </citation>
    <scope>NUCLEOTIDE SEQUENCE</scope>
    <source>
        <strain evidence="8">CCFEE 5485</strain>
    </source>
</reference>
<comment type="cofactor">
    <cofactor evidence="1">
        <name>FAD</name>
        <dbReference type="ChEBI" id="CHEBI:57692"/>
    </cofactor>
</comment>
<comment type="similarity">
    <text evidence="2">Belongs to the MSOX/MTOX family.</text>
</comment>
<dbReference type="GO" id="GO:0050031">
    <property type="term" value="F:L-pipecolate oxidase activity"/>
    <property type="evidence" value="ECO:0007669"/>
    <property type="project" value="TreeGrafter"/>
</dbReference>
<dbReference type="Pfam" id="PF01266">
    <property type="entry name" value="DAO"/>
    <property type="match status" value="1"/>
</dbReference>
<dbReference type="SUPFAM" id="SSF54373">
    <property type="entry name" value="FAD-linked reductases, C-terminal domain"/>
    <property type="match status" value="1"/>
</dbReference>
<dbReference type="InterPro" id="IPR001810">
    <property type="entry name" value="F-box_dom"/>
</dbReference>
<gene>
    <name evidence="8" type="ORF">LTR78_001015</name>
</gene>
<sequence length="699" mass="78267">MATPASVIIVGSGVFGLGTAYALAQRDAYRNTQITVLERLPFPAPDAASIDSSRIIRPDYADPAYAALMLEAHPHWRGEFGADGRYMEAGLCLTQEDAANGEDDAAHYYLVKALENVKTKLGLKVGRREDGGQVEMLESSEDVSRVVRSMGGDCGRRGYVNWTSGWADAEAGVRHMRKMVEATGRVIFRTAEVKRLHYSSNAVKAVELAGGEQLRADLIVLATGAWTPKLVDLRGVSSATGQVLAYIDITQEEQDRLGSNPTLLCETNGMFIIPPRNRVLKVARHGYGYSNPTQIQHPERPDSGEEITVSLPRTKHDDPQLSIPAEGDEACRAYLSKCIPDLSNRSWTQTRICWYTDTPSGDWLISYHPKYSNLFLATGGSGHGYKFLPIIGERIVDIISNHERDELGAELRKKWQWPDSRQESDHVWTDDWRGGVKGMILEDEFRKGEARVVETEASRGRGGITEAGIAGGKDGDWEISAAQYEAEVKAEDSKLRSTSVEHYRHATLADKIMATAVFDIQELLESILLRCTTADLQRSRRVNKQWHATVDSSIRMQRALFHAAVKVDDLADDFRKYKIDPGHIAAPTRKLGGTTRYSLHPTIKPSMRHAGLRTAMQKFARTSLKDSYLTQPAALSVFLWCEVFTDRWKITFIHLDEYETFSTLLDKINANPGPSSLDDKKQRWRLRWADAHEEERPCY</sequence>
<dbReference type="AlphaFoldDB" id="A0AAE0WX07"/>
<feature type="domain" description="FAD dependent oxidoreductase" evidence="7">
    <location>
        <begin position="7"/>
        <end position="397"/>
    </location>
</feature>
<dbReference type="CDD" id="cd09917">
    <property type="entry name" value="F-box_SF"/>
    <property type="match status" value="1"/>
</dbReference>